<evidence type="ECO:0000313" key="6">
    <source>
        <dbReference type="Proteomes" id="UP000317650"/>
    </source>
</evidence>
<keyword evidence="3" id="KW-0295">Fungicide</keyword>
<proteinExistence type="inferred from homology"/>
<dbReference type="GO" id="GO:0031640">
    <property type="term" value="P:killing of cells of another organism"/>
    <property type="evidence" value="ECO:0007669"/>
    <property type="project" value="UniProtKB-KW"/>
</dbReference>
<dbReference type="InterPro" id="IPR010851">
    <property type="entry name" value="DEFL"/>
</dbReference>
<comment type="caution">
    <text evidence="5">The sequence shown here is derived from an EMBL/GenBank/DDBJ whole genome shotgun (WGS) entry which is preliminary data.</text>
</comment>
<keyword evidence="6" id="KW-1185">Reference proteome</keyword>
<gene>
    <name evidence="5" type="ORF">C4D60_Mb06t29760</name>
</gene>
<dbReference type="GO" id="GO:0050832">
    <property type="term" value="P:defense response to fungus"/>
    <property type="evidence" value="ECO:0007669"/>
    <property type="project" value="UniProtKB-KW"/>
</dbReference>
<evidence type="ECO:0000313" key="5">
    <source>
        <dbReference type="EMBL" id="THU51318.1"/>
    </source>
</evidence>
<dbReference type="PANTHER" id="PTHR48224:SF1">
    <property type="entry name" value="DEFENSIN-LIKE PROTEIN 270"/>
    <property type="match status" value="1"/>
</dbReference>
<dbReference type="Pfam" id="PF25052">
    <property type="entry name" value="AtDEF-like"/>
    <property type="match status" value="1"/>
</dbReference>
<dbReference type="EMBL" id="PYDT01000009">
    <property type="protein sequence ID" value="THU51318.1"/>
    <property type="molecule type" value="Genomic_DNA"/>
</dbReference>
<reference evidence="5 6" key="1">
    <citation type="journal article" date="2019" name="Nat. Plants">
        <title>Genome sequencing of Musa balbisiana reveals subgenome evolution and function divergence in polyploid bananas.</title>
        <authorList>
            <person name="Yao X."/>
        </authorList>
    </citation>
    <scope>NUCLEOTIDE SEQUENCE [LARGE SCALE GENOMIC DNA]</scope>
    <source>
        <strain evidence="6">cv. DH-PKW</strain>
        <tissue evidence="5">Leaves</tissue>
    </source>
</reference>
<sequence>MICSLNQLYFPLFKSHSPSFHMHKKESTLETMASRYSTMMLALLLGCLVMTAQSTNYSLHEDGDCDILGPCKTKADCAKPCKAAGHSPTAVLCVPDPTGSNRGTVCCCITA</sequence>
<dbReference type="AlphaFoldDB" id="A0A4S8IRM0"/>
<evidence type="ECO:0000256" key="2">
    <source>
        <dbReference type="ARBA" id="ARBA00022529"/>
    </source>
</evidence>
<protein>
    <submittedName>
        <fullName evidence="5">Uncharacterized protein</fullName>
    </submittedName>
</protein>
<keyword evidence="4" id="KW-0611">Plant defense</keyword>
<evidence type="ECO:0000256" key="1">
    <source>
        <dbReference type="ARBA" id="ARBA00006722"/>
    </source>
</evidence>
<accession>A0A4S8IRM0</accession>
<evidence type="ECO:0000256" key="4">
    <source>
        <dbReference type="ARBA" id="ARBA00022821"/>
    </source>
</evidence>
<dbReference type="Proteomes" id="UP000317650">
    <property type="component" value="Chromosome 6"/>
</dbReference>
<comment type="similarity">
    <text evidence="1">Belongs to the DEFL family.</text>
</comment>
<keyword evidence="2" id="KW-0929">Antimicrobial</keyword>
<organism evidence="5 6">
    <name type="scientific">Musa balbisiana</name>
    <name type="common">Banana</name>
    <dbReference type="NCBI Taxonomy" id="52838"/>
    <lineage>
        <taxon>Eukaryota</taxon>
        <taxon>Viridiplantae</taxon>
        <taxon>Streptophyta</taxon>
        <taxon>Embryophyta</taxon>
        <taxon>Tracheophyta</taxon>
        <taxon>Spermatophyta</taxon>
        <taxon>Magnoliopsida</taxon>
        <taxon>Liliopsida</taxon>
        <taxon>Zingiberales</taxon>
        <taxon>Musaceae</taxon>
        <taxon>Musa</taxon>
    </lineage>
</organism>
<name>A0A4S8IRM0_MUSBA</name>
<evidence type="ECO:0000256" key="3">
    <source>
        <dbReference type="ARBA" id="ARBA00022577"/>
    </source>
</evidence>
<dbReference type="PANTHER" id="PTHR48224">
    <property type="entry name" value="DEFENSIN-LIKE PROTEIN 270-RELATED"/>
    <property type="match status" value="1"/>
</dbReference>